<reference evidence="1" key="1">
    <citation type="submission" date="2020-08" db="EMBL/GenBank/DDBJ databases">
        <title>Multicomponent nature underlies the extraordinary mechanical properties of spider dragline silk.</title>
        <authorList>
            <person name="Kono N."/>
            <person name="Nakamura H."/>
            <person name="Mori M."/>
            <person name="Yoshida Y."/>
            <person name="Ohtoshi R."/>
            <person name="Malay A.D."/>
            <person name="Moran D.A.P."/>
            <person name="Tomita M."/>
            <person name="Numata K."/>
            <person name="Arakawa K."/>
        </authorList>
    </citation>
    <scope>NUCLEOTIDE SEQUENCE</scope>
</reference>
<dbReference type="AlphaFoldDB" id="A0A8X6NF23"/>
<organism evidence="1 2">
    <name type="scientific">Nephila pilipes</name>
    <name type="common">Giant wood spider</name>
    <name type="synonym">Nephila maculata</name>
    <dbReference type="NCBI Taxonomy" id="299642"/>
    <lineage>
        <taxon>Eukaryota</taxon>
        <taxon>Metazoa</taxon>
        <taxon>Ecdysozoa</taxon>
        <taxon>Arthropoda</taxon>
        <taxon>Chelicerata</taxon>
        <taxon>Arachnida</taxon>
        <taxon>Araneae</taxon>
        <taxon>Araneomorphae</taxon>
        <taxon>Entelegynae</taxon>
        <taxon>Araneoidea</taxon>
        <taxon>Nephilidae</taxon>
        <taxon>Nephila</taxon>
    </lineage>
</organism>
<keyword evidence="2" id="KW-1185">Reference proteome</keyword>
<evidence type="ECO:0000313" key="1">
    <source>
        <dbReference type="EMBL" id="GFT09872.1"/>
    </source>
</evidence>
<sequence>MQNSIEINFIQELYETTYRVSSTSDKNFFPQRQPNLKLTRSAIPRYFLLNRNGDDSDDVVDKDGCIGFRRQYSAIHLKPLAAELFASEVNGDVLLCFNSVARG</sequence>
<comment type="caution">
    <text evidence="1">The sequence shown here is derived from an EMBL/GenBank/DDBJ whole genome shotgun (WGS) entry which is preliminary data.</text>
</comment>
<evidence type="ECO:0000313" key="2">
    <source>
        <dbReference type="Proteomes" id="UP000887013"/>
    </source>
</evidence>
<dbReference type="EMBL" id="BMAW01103592">
    <property type="protein sequence ID" value="GFT09872.1"/>
    <property type="molecule type" value="Genomic_DNA"/>
</dbReference>
<proteinExistence type="predicted"/>
<accession>A0A8X6NF23</accession>
<dbReference type="Proteomes" id="UP000887013">
    <property type="component" value="Unassembled WGS sequence"/>
</dbReference>
<gene>
    <name evidence="1" type="ORF">NPIL_432671</name>
</gene>
<protein>
    <submittedName>
        <fullName evidence="1">Uncharacterized protein</fullName>
    </submittedName>
</protein>
<name>A0A8X6NF23_NEPPI</name>